<dbReference type="Gene3D" id="3.40.50.300">
    <property type="entry name" value="P-loop containing nucleotide triphosphate hydrolases"/>
    <property type="match status" value="1"/>
</dbReference>
<dbReference type="GO" id="GO:0003689">
    <property type="term" value="F:DNA clamp loader activity"/>
    <property type="evidence" value="ECO:0007669"/>
    <property type="project" value="TreeGrafter"/>
</dbReference>
<dbReference type="AlphaFoldDB" id="A0AAD3S8N8"/>
<comment type="similarity">
    <text evidence="2">Belongs to the rad17/RAD24 family.</text>
</comment>
<dbReference type="GO" id="GO:0006281">
    <property type="term" value="P:DNA repair"/>
    <property type="evidence" value="ECO:0007669"/>
    <property type="project" value="InterPro"/>
</dbReference>
<reference evidence="10" key="1">
    <citation type="submission" date="2023-05" db="EMBL/GenBank/DDBJ databases">
        <title>Nepenthes gracilis genome sequencing.</title>
        <authorList>
            <person name="Fukushima K."/>
        </authorList>
    </citation>
    <scope>NUCLEOTIDE SEQUENCE</scope>
    <source>
        <strain evidence="10">SING2019-196</strain>
    </source>
</reference>
<feature type="compositionally biased region" description="Polar residues" evidence="8">
    <location>
        <begin position="695"/>
        <end position="713"/>
    </location>
</feature>
<protein>
    <recommendedName>
        <fullName evidence="9">AAA+ ATPase domain-containing protein</fullName>
    </recommendedName>
</protein>
<feature type="domain" description="AAA+ ATPase" evidence="9">
    <location>
        <begin position="138"/>
        <end position="282"/>
    </location>
</feature>
<keyword evidence="5" id="KW-0067">ATP-binding</keyword>
<evidence type="ECO:0000256" key="3">
    <source>
        <dbReference type="ARBA" id="ARBA00022741"/>
    </source>
</evidence>
<dbReference type="GO" id="GO:0003682">
    <property type="term" value="F:chromatin binding"/>
    <property type="evidence" value="ECO:0007669"/>
    <property type="project" value="TreeGrafter"/>
</dbReference>
<dbReference type="Pfam" id="PF03215">
    <property type="entry name" value="Rad17"/>
    <property type="match status" value="1"/>
</dbReference>
<keyword evidence="7" id="KW-0131">Cell cycle</keyword>
<evidence type="ECO:0000256" key="1">
    <source>
        <dbReference type="ARBA" id="ARBA00004123"/>
    </source>
</evidence>
<dbReference type="InterPro" id="IPR003593">
    <property type="entry name" value="AAA+_ATPase"/>
</dbReference>
<dbReference type="GO" id="GO:0005634">
    <property type="term" value="C:nucleus"/>
    <property type="evidence" value="ECO:0007669"/>
    <property type="project" value="UniProtKB-SubCell"/>
</dbReference>
<accession>A0AAD3S8N8</accession>
<organism evidence="10 11">
    <name type="scientific">Nepenthes gracilis</name>
    <name type="common">Slender pitcher plant</name>
    <dbReference type="NCBI Taxonomy" id="150966"/>
    <lineage>
        <taxon>Eukaryota</taxon>
        <taxon>Viridiplantae</taxon>
        <taxon>Streptophyta</taxon>
        <taxon>Embryophyta</taxon>
        <taxon>Tracheophyta</taxon>
        <taxon>Spermatophyta</taxon>
        <taxon>Magnoliopsida</taxon>
        <taxon>eudicotyledons</taxon>
        <taxon>Gunneridae</taxon>
        <taxon>Pentapetalae</taxon>
        <taxon>Caryophyllales</taxon>
        <taxon>Nepenthaceae</taxon>
        <taxon>Nepenthes</taxon>
    </lineage>
</organism>
<dbReference type="GO" id="GO:0033314">
    <property type="term" value="P:mitotic DNA replication checkpoint signaling"/>
    <property type="evidence" value="ECO:0007669"/>
    <property type="project" value="TreeGrafter"/>
</dbReference>
<dbReference type="InterPro" id="IPR004582">
    <property type="entry name" value="Checkpoint_prot_Rad17_Rad24"/>
</dbReference>
<dbReference type="Gene3D" id="1.10.8.60">
    <property type="match status" value="1"/>
</dbReference>
<dbReference type="Pfam" id="PF12776">
    <property type="entry name" value="Myb_DNA-bind_3"/>
    <property type="match status" value="1"/>
</dbReference>
<evidence type="ECO:0000313" key="11">
    <source>
        <dbReference type="Proteomes" id="UP001279734"/>
    </source>
</evidence>
<evidence type="ECO:0000256" key="4">
    <source>
        <dbReference type="ARBA" id="ARBA00022763"/>
    </source>
</evidence>
<comment type="caution">
    <text evidence="10">The sequence shown here is derived from an EMBL/GenBank/DDBJ whole genome shotgun (WGS) entry which is preliminary data.</text>
</comment>
<evidence type="ECO:0000256" key="2">
    <source>
        <dbReference type="ARBA" id="ARBA00006168"/>
    </source>
</evidence>
<evidence type="ECO:0000256" key="5">
    <source>
        <dbReference type="ARBA" id="ARBA00022840"/>
    </source>
</evidence>
<dbReference type="PANTHER" id="PTHR12172">
    <property type="entry name" value="CELL CYCLE CHECKPOINT PROTEIN RAD17"/>
    <property type="match status" value="1"/>
</dbReference>
<gene>
    <name evidence="10" type="ORF">Nepgr_008400</name>
</gene>
<keyword evidence="4" id="KW-0227">DNA damage</keyword>
<dbReference type="Proteomes" id="UP001279734">
    <property type="component" value="Unassembled WGS sequence"/>
</dbReference>
<evidence type="ECO:0000313" key="10">
    <source>
        <dbReference type="EMBL" id="GMH06560.1"/>
    </source>
</evidence>
<name>A0AAD3S8N8_NEPGR</name>
<dbReference type="PANTHER" id="PTHR12172:SF0">
    <property type="entry name" value="CELL CYCLE CHECKPOINT PROTEIN RAD17"/>
    <property type="match status" value="1"/>
</dbReference>
<dbReference type="SUPFAM" id="SSF52540">
    <property type="entry name" value="P-loop containing nucleoside triphosphate hydrolases"/>
    <property type="match status" value="1"/>
</dbReference>
<dbReference type="GO" id="GO:0005524">
    <property type="term" value="F:ATP binding"/>
    <property type="evidence" value="ECO:0007669"/>
    <property type="project" value="UniProtKB-KW"/>
</dbReference>
<keyword evidence="3" id="KW-0547">Nucleotide-binding</keyword>
<dbReference type="InterPro" id="IPR024752">
    <property type="entry name" value="Myb/SANT-like_dom"/>
</dbReference>
<proteinExistence type="inferred from homology"/>
<comment type="subcellular location">
    <subcellularLocation>
        <location evidence="1">Nucleus</location>
    </subcellularLocation>
</comment>
<dbReference type="FunFam" id="3.40.50.300:FF:001661">
    <property type="entry name" value="RAD17 checkpoint clamp loader component"/>
    <property type="match status" value="1"/>
</dbReference>
<evidence type="ECO:0000256" key="6">
    <source>
        <dbReference type="ARBA" id="ARBA00023242"/>
    </source>
</evidence>
<dbReference type="GO" id="GO:0000077">
    <property type="term" value="P:DNA damage checkpoint signaling"/>
    <property type="evidence" value="ECO:0007669"/>
    <property type="project" value="TreeGrafter"/>
</dbReference>
<feature type="region of interest" description="Disordered" evidence="8">
    <location>
        <begin position="695"/>
        <end position="716"/>
    </location>
</feature>
<dbReference type="SMART" id="SM00382">
    <property type="entry name" value="AAA"/>
    <property type="match status" value="1"/>
</dbReference>
<keyword evidence="11" id="KW-1185">Reference proteome</keyword>
<dbReference type="EMBL" id="BSYO01000006">
    <property type="protein sequence ID" value="GMH06560.1"/>
    <property type="molecule type" value="Genomic_DNA"/>
</dbReference>
<evidence type="ECO:0000256" key="8">
    <source>
        <dbReference type="SAM" id="MobiDB-lite"/>
    </source>
</evidence>
<evidence type="ECO:0000256" key="7">
    <source>
        <dbReference type="ARBA" id="ARBA00023306"/>
    </source>
</evidence>
<keyword evidence="6" id="KW-0539">Nucleus</keyword>
<dbReference type="InterPro" id="IPR027417">
    <property type="entry name" value="P-loop_NTPase"/>
</dbReference>
<evidence type="ECO:0000259" key="9">
    <source>
        <dbReference type="SMART" id="SM00382"/>
    </source>
</evidence>
<sequence length="982" mass="110529">MAKRNSVVLLSSDDEDISKHRLLSLKSKLHDSKCSKSSTPARRYRAKATKKARHSDSCLGVSKEANGVDQFKLLCEDFAEDFAGFKVSAGFQRMEGVELWVDKYRPCTFEELAVNKKKVEEVKSWFEERLKTQKEELQNHVLLIVGPAGVGKSAIVYVVASHFGATVCEWNTPTPTIWKEHVHNLHSGIHYISKLDEFENFVERARKYGLLSSSIDGSASKILLIDDLPMASGKVAHGRLSKCLQLLVKSARVPTLILITDYGRPDSPDASVCCLEELSLSLQNAGACKVTFNPITVNSIKRLFFRICRQEQCNVTSEQIDLIANASGGDIRHAITSLQYFCLKPGPMISGSSTKFSPSDFRPDVKSNNHNMLDKASVLFARDQTLSLFHALGKFLHNKRETENTVLFSEDSFPLKEGYMRLPLKMDAPEKVLCQAYGQARPVAEFLHENVLDFLGEEAIEDAWAVTSYMSDADCLLSYPHWMASRSYEAENIAESAAASVAVRGVLFGNAHPSPSRWHAIRRPKLWTMEKIAWRNKSEMERQRRVGYNGSCLCDAPIIATDYQPMLKWLGFRVPLFHSLPEVQCHFVQGHELEDNELDCMSPGNQASSSTDDEIEDCPVAPLARTCLKLEMTNTNVLFTLTLLPVSRYVSCACTSRDGSPSHFTANGSVYSRRRSTETANIRRSSRTEIVANKMTSRPTRSSRLPPVQQEQPSRAKWTMPLTKILAELMVDEVHKGNRQKNSFNKNSWKYLCDEFCNRTGMKWDIDQLKSKYIAMRKLHANAKSILDQSDFSWDEMTGAITSKDDIWDDYIKEHPDAEALRSSGCPIYRQLCKIFAESGTNQNFDGSIENGGVTSTMIPWPDRLNTFQDDFSTESEDGNNSQAVDPIALHQRKRGRKGLKDMMAGAILKMAAASKLRAEAIRQCNDRFSITHCVKALDEVTGIDDKFHDVLCQRSGRCTLASNWKDLLMDRCQVNLNFKKT</sequence>